<gene>
    <name evidence="1" type="ORF">HPB50_014029</name>
</gene>
<proteinExistence type="predicted"/>
<keyword evidence="2" id="KW-1185">Reference proteome</keyword>
<evidence type="ECO:0000313" key="1">
    <source>
        <dbReference type="EMBL" id="KAH6943022.1"/>
    </source>
</evidence>
<sequence>MAHRPRASESQRELVLAFMKQHPEVAQKAAELQHGLTVAYKRRLWQQLADTLNAERDEKLRLAWNRAIPRADKDLTTKSRVCSLHFYDQDILKTYVHVVNGETVAIPRGKWSDSENLPELAVLSIKATGQEPKTKTRKQWGLLPWKIVTEIWRSITGIDCINFKHYERLYDAEKGSHLKIVPKLTSSHVKPSKLEKMNVRLATQLFSRSVAIGLKFYREQGEPGFEDSEGTEQFTRLVNELFDVLNAKHPAAGIQKNSPKIKVIENFLTMLNTTEKNSIERNTKLFASQLTTASLRVTLMSVLDIITLLHDKDVRYVLTAKLNQDPLERVFGVMRSFGGDEDHPTIGHFCQIFRLLSLYTPLNMATKGNCSGDADPVLISVEESLSSKRLEVLQGKKEREDKLGQLIHKIVLEKLPEGDTNQHNYGRPTAIDAALHYLAGYVSSNVDEARHDAAAVTEAQRCTGGGRAPGFRERVLQVTGMSQVAGLPVVLPYQECFGALCSHGLVCGHDESTRLWHSRHSAPALFRRVMRCSGLFEESNSLRVVSVCGGVAAQERTAAAQERAAAAEEAMMGQLQAVTLHKGN</sequence>
<dbReference type="Proteomes" id="UP000821845">
    <property type="component" value="Chromosome 10"/>
</dbReference>
<accession>A0ACB7T680</accession>
<evidence type="ECO:0000313" key="2">
    <source>
        <dbReference type="Proteomes" id="UP000821845"/>
    </source>
</evidence>
<comment type="caution">
    <text evidence="1">The sequence shown here is derived from an EMBL/GenBank/DDBJ whole genome shotgun (WGS) entry which is preliminary data.</text>
</comment>
<name>A0ACB7T680_HYAAI</name>
<organism evidence="1 2">
    <name type="scientific">Hyalomma asiaticum</name>
    <name type="common">Tick</name>
    <dbReference type="NCBI Taxonomy" id="266040"/>
    <lineage>
        <taxon>Eukaryota</taxon>
        <taxon>Metazoa</taxon>
        <taxon>Ecdysozoa</taxon>
        <taxon>Arthropoda</taxon>
        <taxon>Chelicerata</taxon>
        <taxon>Arachnida</taxon>
        <taxon>Acari</taxon>
        <taxon>Parasitiformes</taxon>
        <taxon>Ixodida</taxon>
        <taxon>Ixodoidea</taxon>
        <taxon>Ixodidae</taxon>
        <taxon>Hyalomminae</taxon>
        <taxon>Hyalomma</taxon>
    </lineage>
</organism>
<reference evidence="1" key="1">
    <citation type="submission" date="2020-05" db="EMBL/GenBank/DDBJ databases">
        <title>Large-scale comparative analyses of tick genomes elucidate their genetic diversity and vector capacities.</title>
        <authorList>
            <person name="Jia N."/>
            <person name="Wang J."/>
            <person name="Shi W."/>
            <person name="Du L."/>
            <person name="Sun Y."/>
            <person name="Zhan W."/>
            <person name="Jiang J."/>
            <person name="Wang Q."/>
            <person name="Zhang B."/>
            <person name="Ji P."/>
            <person name="Sakyi L.B."/>
            <person name="Cui X."/>
            <person name="Yuan T."/>
            <person name="Jiang B."/>
            <person name="Yang W."/>
            <person name="Lam T.T.-Y."/>
            <person name="Chang Q."/>
            <person name="Ding S."/>
            <person name="Wang X."/>
            <person name="Zhu J."/>
            <person name="Ruan X."/>
            <person name="Zhao L."/>
            <person name="Wei J."/>
            <person name="Que T."/>
            <person name="Du C."/>
            <person name="Cheng J."/>
            <person name="Dai P."/>
            <person name="Han X."/>
            <person name="Huang E."/>
            <person name="Gao Y."/>
            <person name="Liu J."/>
            <person name="Shao H."/>
            <person name="Ye R."/>
            <person name="Li L."/>
            <person name="Wei W."/>
            <person name="Wang X."/>
            <person name="Wang C."/>
            <person name="Yang T."/>
            <person name="Huo Q."/>
            <person name="Li W."/>
            <person name="Guo W."/>
            <person name="Chen H."/>
            <person name="Zhou L."/>
            <person name="Ni X."/>
            <person name="Tian J."/>
            <person name="Zhou Y."/>
            <person name="Sheng Y."/>
            <person name="Liu T."/>
            <person name="Pan Y."/>
            <person name="Xia L."/>
            <person name="Li J."/>
            <person name="Zhao F."/>
            <person name="Cao W."/>
        </authorList>
    </citation>
    <scope>NUCLEOTIDE SEQUENCE</scope>
    <source>
        <strain evidence="1">Hyas-2018</strain>
    </source>
</reference>
<dbReference type="EMBL" id="CM023490">
    <property type="protein sequence ID" value="KAH6943022.1"/>
    <property type="molecule type" value="Genomic_DNA"/>
</dbReference>
<protein>
    <submittedName>
        <fullName evidence="1">Uncharacterized protein</fullName>
    </submittedName>
</protein>